<sequence length="206" mass="24264">MKKILFISFIGLLCCNNNKISENKSVSVIKEESFKDYSTFHNEAKAYIKQNNFNKDFYYLIDLNEHSGKNRFFIYDFKTNSIIDKNLVTHGSCDQFEENPEKWQKVKFDVRSDSHCSMKGKYKIGKRDYSSWGINVKYWIHGLEETNSTAVKRVVVLHSWDAVKNEEIYPKYSPLSWGCPAVSNEFMKKIDNQLKQVEKPVLLWIM</sequence>
<reference evidence="1 2" key="3">
    <citation type="submission" date="2020-02" db="EMBL/GenBank/DDBJ databases">
        <title>Flavobacterium profundi sp. nov., isolated from a deep-sea seamount.</title>
        <authorList>
            <person name="Zhang D.-C."/>
        </authorList>
    </citation>
    <scope>NUCLEOTIDE SEQUENCE [LARGE SCALE GENOMIC DNA]</scope>
    <source>
        <strain evidence="1 2">EC11</strain>
    </source>
</reference>
<evidence type="ECO:0000313" key="1">
    <source>
        <dbReference type="EMBL" id="NHN26241.1"/>
    </source>
</evidence>
<name>A0ABX0IRP8_9FLAO</name>
<dbReference type="Proteomes" id="UP000817854">
    <property type="component" value="Unassembled WGS sequence"/>
</dbReference>
<gene>
    <name evidence="1" type="ORF">FIA58_011185</name>
</gene>
<organism evidence="1 2">
    <name type="scientific">Flavobacterium jejuense</name>
    <dbReference type="NCBI Taxonomy" id="1544455"/>
    <lineage>
        <taxon>Bacteria</taxon>
        <taxon>Pseudomonadati</taxon>
        <taxon>Bacteroidota</taxon>
        <taxon>Flavobacteriia</taxon>
        <taxon>Flavobacteriales</taxon>
        <taxon>Flavobacteriaceae</taxon>
        <taxon>Flavobacterium</taxon>
    </lineage>
</organism>
<dbReference type="Pfam" id="PF13645">
    <property type="entry name" value="YkuD_2"/>
    <property type="match status" value="1"/>
</dbReference>
<dbReference type="PANTHER" id="PTHR38477">
    <property type="entry name" value="HYPOTHETICAL EXPORTED PROTEIN"/>
    <property type="match status" value="1"/>
</dbReference>
<protein>
    <submittedName>
        <fullName evidence="1">Peptidase</fullName>
    </submittedName>
</protein>
<reference evidence="2" key="1">
    <citation type="submission" date="2019-05" db="EMBL/GenBank/DDBJ databases">
        <title>Flavobacterium profundi sp. nov., isolated from a deep-sea seamount.</title>
        <authorList>
            <person name="Zhang D.-C."/>
        </authorList>
    </citation>
    <scope>NUCLEOTIDE SEQUENCE [LARGE SCALE GENOMIC DNA]</scope>
    <source>
        <strain evidence="2">EC11</strain>
    </source>
</reference>
<comment type="caution">
    <text evidence="1">The sequence shown here is derived from an EMBL/GenBank/DDBJ whole genome shotgun (WGS) entry which is preliminary data.</text>
</comment>
<keyword evidence="2" id="KW-1185">Reference proteome</keyword>
<reference evidence="1 2" key="2">
    <citation type="submission" date="2019-05" db="EMBL/GenBank/DDBJ databases">
        <authorList>
            <person name="Lianzixin W."/>
        </authorList>
    </citation>
    <scope>NUCLEOTIDE SEQUENCE [LARGE SCALE GENOMIC DNA]</scope>
    <source>
        <strain evidence="1 2">EC11</strain>
    </source>
</reference>
<dbReference type="PANTHER" id="PTHR38477:SF1">
    <property type="entry name" value="MUREIN L,D-TRANSPEPTIDASE CATALYTIC DOMAIN FAMILY PROTEIN"/>
    <property type="match status" value="1"/>
</dbReference>
<proteinExistence type="predicted"/>
<dbReference type="InterPro" id="IPR032676">
    <property type="entry name" value="YkuD_2"/>
</dbReference>
<accession>A0ABX0IRP8</accession>
<dbReference type="RefSeq" id="WP_140962565.1">
    <property type="nucleotide sequence ID" value="NZ_VEVQ02000006.1"/>
</dbReference>
<evidence type="ECO:0000313" key="2">
    <source>
        <dbReference type="Proteomes" id="UP000817854"/>
    </source>
</evidence>
<dbReference type="EMBL" id="VEVQ02000006">
    <property type="protein sequence ID" value="NHN26241.1"/>
    <property type="molecule type" value="Genomic_DNA"/>
</dbReference>